<reference evidence="2 3" key="1">
    <citation type="submission" date="2017-03" db="EMBL/GenBank/DDBJ databases">
        <authorList>
            <person name="Afonso C.L."/>
            <person name="Miller P.J."/>
            <person name="Scott M.A."/>
            <person name="Spackman E."/>
            <person name="Goraichik I."/>
            <person name="Dimitrov K.M."/>
            <person name="Suarez D.L."/>
            <person name="Swayne D.E."/>
        </authorList>
    </citation>
    <scope>NUCLEOTIDE SEQUENCE [LARGE SCALE GENOMIC DNA]</scope>
    <source>
        <strain evidence="2">PRJEB14757</strain>
    </source>
</reference>
<dbReference type="SUPFAM" id="SSF49464">
    <property type="entry name" value="Carboxypeptidase regulatory domain-like"/>
    <property type="match status" value="1"/>
</dbReference>
<keyword evidence="1" id="KW-0732">Signal</keyword>
<evidence type="ECO:0000256" key="1">
    <source>
        <dbReference type="SAM" id="SignalP"/>
    </source>
</evidence>
<evidence type="ECO:0000313" key="2">
    <source>
        <dbReference type="EMBL" id="SLM29357.1"/>
    </source>
</evidence>
<dbReference type="Gene3D" id="2.60.40.1120">
    <property type="entry name" value="Carboxypeptidase-like, regulatory domain"/>
    <property type="match status" value="1"/>
</dbReference>
<name>A0A1W1HA52_9BACT</name>
<keyword evidence="3" id="KW-1185">Reference proteome</keyword>
<sequence>MRLIRFFFIGIMLLAPCFLHANPNVEMAFPDVFEIDDSPADAVYFNHNAISYQMHTFHKSGDEDWISFSALKSDESIEIKTFDPGPDCETVIGLYDTDGETLMIPESRHSLSDGTHLVSWRPVSDGTYYVKIANKNESIYGRNAYYKLWIYKPVMSTVDGRIDGIVTDDYSKDRLEGVLLSTPFDEVRSQEKGFYYLKCPAGEISFIAYKIGYEKFKTVVDMGQDQRIQINIELTPSYEYISDYEVAQWALRGDDLYYCVDICDVNGNLILESVACGENLNAWSAQDFVNITLGLPDSAFSGLTFMWKVRSESGYGGDGYEGLITVP</sequence>
<evidence type="ECO:0008006" key="4">
    <source>
        <dbReference type="Google" id="ProtNLM"/>
    </source>
</evidence>
<organism evidence="2 3">
    <name type="scientific">Desulfamplus magnetovallimortis</name>
    <dbReference type="NCBI Taxonomy" id="1246637"/>
    <lineage>
        <taxon>Bacteria</taxon>
        <taxon>Pseudomonadati</taxon>
        <taxon>Thermodesulfobacteriota</taxon>
        <taxon>Desulfobacteria</taxon>
        <taxon>Desulfobacterales</taxon>
        <taxon>Desulfobacteraceae</taxon>
        <taxon>Desulfamplus</taxon>
    </lineage>
</organism>
<feature type="signal peptide" evidence="1">
    <location>
        <begin position="1"/>
        <end position="21"/>
    </location>
</feature>
<dbReference type="RefSeq" id="WP_080806286.1">
    <property type="nucleotide sequence ID" value="NZ_LT828553.1"/>
</dbReference>
<gene>
    <name evidence="2" type="ORF">MTBBW1_1770015</name>
</gene>
<protein>
    <recommendedName>
        <fullName evidence="4">Peptidase C-terminal archaeal/bacterial domain-containing protein</fullName>
    </recommendedName>
</protein>
<dbReference type="AlphaFoldDB" id="A0A1W1HA52"/>
<dbReference type="EMBL" id="FWEV01000087">
    <property type="protein sequence ID" value="SLM29357.1"/>
    <property type="molecule type" value="Genomic_DNA"/>
</dbReference>
<dbReference type="InterPro" id="IPR008969">
    <property type="entry name" value="CarboxyPept-like_regulatory"/>
</dbReference>
<accession>A0A1W1HA52</accession>
<dbReference type="OrthoDB" id="136024at2"/>
<dbReference type="Proteomes" id="UP000191931">
    <property type="component" value="Unassembled WGS sequence"/>
</dbReference>
<proteinExistence type="predicted"/>
<dbReference type="STRING" id="1246637.MTBBW1_1770015"/>
<dbReference type="Gene3D" id="2.60.120.380">
    <property type="match status" value="1"/>
</dbReference>
<feature type="chain" id="PRO_5012348130" description="Peptidase C-terminal archaeal/bacterial domain-containing protein" evidence="1">
    <location>
        <begin position="22"/>
        <end position="327"/>
    </location>
</feature>
<evidence type="ECO:0000313" key="3">
    <source>
        <dbReference type="Proteomes" id="UP000191931"/>
    </source>
</evidence>